<dbReference type="InterPro" id="IPR035994">
    <property type="entry name" value="Nucleoside_phosphorylase_sf"/>
</dbReference>
<dbReference type="Gene3D" id="3.40.50.1580">
    <property type="entry name" value="Nucleoside phosphorylase domain"/>
    <property type="match status" value="1"/>
</dbReference>
<protein>
    <submittedName>
        <fullName evidence="1">Vps9-ankyrin repeat-containing protein</fullName>
    </submittedName>
</protein>
<dbReference type="GO" id="GO:0009116">
    <property type="term" value="P:nucleoside metabolic process"/>
    <property type="evidence" value="ECO:0007669"/>
    <property type="project" value="InterPro"/>
</dbReference>
<name>A0A8G0LQ23_9HYPO</name>
<dbReference type="PANTHER" id="PTHR46082:SF11">
    <property type="entry name" value="AAA+ ATPASE DOMAIN-CONTAINING PROTEIN-RELATED"/>
    <property type="match status" value="1"/>
</dbReference>
<reference evidence="1 2" key="1">
    <citation type="journal article" date="2021" name="BMC Genomics">
        <title>Telomere-to-telomere genome assembly of asparaginase-producing Trichoderma simmonsii.</title>
        <authorList>
            <person name="Chung D."/>
            <person name="Kwon Y.M."/>
            <person name="Yang Y."/>
        </authorList>
    </citation>
    <scope>NUCLEOTIDE SEQUENCE [LARGE SCALE GENOMIC DNA]</scope>
    <source>
        <strain evidence="1 2">GH-Sj1</strain>
    </source>
</reference>
<dbReference type="GO" id="GO:0003824">
    <property type="term" value="F:catalytic activity"/>
    <property type="evidence" value="ECO:0007669"/>
    <property type="project" value="InterPro"/>
</dbReference>
<evidence type="ECO:0000313" key="2">
    <source>
        <dbReference type="Proteomes" id="UP000826661"/>
    </source>
</evidence>
<organism evidence="1 2">
    <name type="scientific">Trichoderma simmonsii</name>
    <dbReference type="NCBI Taxonomy" id="1491479"/>
    <lineage>
        <taxon>Eukaryota</taxon>
        <taxon>Fungi</taxon>
        <taxon>Dikarya</taxon>
        <taxon>Ascomycota</taxon>
        <taxon>Pezizomycotina</taxon>
        <taxon>Sordariomycetes</taxon>
        <taxon>Hypocreomycetidae</taxon>
        <taxon>Hypocreales</taxon>
        <taxon>Hypocreaceae</taxon>
        <taxon>Trichoderma</taxon>
    </lineage>
</organism>
<accession>A0A8G0LQ23</accession>
<dbReference type="EMBL" id="CP075870">
    <property type="protein sequence ID" value="QYT06047.1"/>
    <property type="molecule type" value="Genomic_DNA"/>
</dbReference>
<dbReference type="InterPro" id="IPR053137">
    <property type="entry name" value="NLR-like"/>
</dbReference>
<gene>
    <name evidence="1" type="ORF">H0G86_012912</name>
</gene>
<dbReference type="Proteomes" id="UP000826661">
    <property type="component" value="Chromosome VII"/>
</dbReference>
<sequence>MADPKIYTVGWICALSTEFVAAISLLDEQHDQLTYVSKGDNNCYTLGRIANHNVVLAVLPDGEYGTTAAAIVAATMLCTFPNIEIGLMVGIGGGAPSKYHDIRLGDVVVSFPRGRRSGVLQYDFGKTIQNQAFRTTGYLNQPPNILRSTVDALMVDYMQGS</sequence>
<evidence type="ECO:0000313" key="1">
    <source>
        <dbReference type="EMBL" id="QYT06047.1"/>
    </source>
</evidence>
<keyword evidence="2" id="KW-1185">Reference proteome</keyword>
<dbReference type="SUPFAM" id="SSF53167">
    <property type="entry name" value="Purine and uridine phosphorylases"/>
    <property type="match status" value="1"/>
</dbReference>
<proteinExistence type="predicted"/>
<dbReference type="AlphaFoldDB" id="A0A8G0LQ23"/>
<dbReference type="PANTHER" id="PTHR46082">
    <property type="entry name" value="ATP/GTP-BINDING PROTEIN-RELATED"/>
    <property type="match status" value="1"/>
</dbReference>